<evidence type="ECO:0000313" key="2">
    <source>
        <dbReference type="Proteomes" id="UP000247810"/>
    </source>
</evidence>
<dbReference type="VEuPathDB" id="FungiDB:BO71DRAFT_116373"/>
<name>A0A319DLW6_9EURO</name>
<gene>
    <name evidence="1" type="ORF">BO71DRAFT_116373</name>
</gene>
<dbReference type="EMBL" id="KZ825821">
    <property type="protein sequence ID" value="PYH97724.1"/>
    <property type="molecule type" value="Genomic_DNA"/>
</dbReference>
<organism evidence="1 2">
    <name type="scientific">Aspergillus ellipticus CBS 707.79</name>
    <dbReference type="NCBI Taxonomy" id="1448320"/>
    <lineage>
        <taxon>Eukaryota</taxon>
        <taxon>Fungi</taxon>
        <taxon>Dikarya</taxon>
        <taxon>Ascomycota</taxon>
        <taxon>Pezizomycotina</taxon>
        <taxon>Eurotiomycetes</taxon>
        <taxon>Eurotiomycetidae</taxon>
        <taxon>Eurotiales</taxon>
        <taxon>Aspergillaceae</taxon>
        <taxon>Aspergillus</taxon>
        <taxon>Aspergillus subgen. Circumdati</taxon>
    </lineage>
</organism>
<dbReference type="AlphaFoldDB" id="A0A319DLW6"/>
<sequence length="66" mass="7034">MTVTVVLRCRQTLAVDTIPNGGIPSRRTVESSKSAMLYEAGGPSYASRLCLDVQSTPVERVAIGHS</sequence>
<keyword evidence="2" id="KW-1185">Reference proteome</keyword>
<dbReference type="Proteomes" id="UP000247810">
    <property type="component" value="Unassembled WGS sequence"/>
</dbReference>
<accession>A0A319DLW6</accession>
<evidence type="ECO:0000313" key="1">
    <source>
        <dbReference type="EMBL" id="PYH97724.1"/>
    </source>
</evidence>
<proteinExistence type="predicted"/>
<reference evidence="1 2" key="1">
    <citation type="submission" date="2018-02" db="EMBL/GenBank/DDBJ databases">
        <title>The genomes of Aspergillus section Nigri reveals drivers in fungal speciation.</title>
        <authorList>
            <consortium name="DOE Joint Genome Institute"/>
            <person name="Vesth T.C."/>
            <person name="Nybo J."/>
            <person name="Theobald S."/>
            <person name="Brandl J."/>
            <person name="Frisvad J.C."/>
            <person name="Nielsen K.F."/>
            <person name="Lyhne E.K."/>
            <person name="Kogle M.E."/>
            <person name="Kuo A."/>
            <person name="Riley R."/>
            <person name="Clum A."/>
            <person name="Nolan M."/>
            <person name="Lipzen A."/>
            <person name="Salamov A."/>
            <person name="Henrissat B."/>
            <person name="Wiebenga A."/>
            <person name="De vries R.P."/>
            <person name="Grigoriev I.V."/>
            <person name="Mortensen U.H."/>
            <person name="Andersen M.R."/>
            <person name="Baker S.E."/>
        </authorList>
    </citation>
    <scope>NUCLEOTIDE SEQUENCE [LARGE SCALE GENOMIC DNA]</scope>
    <source>
        <strain evidence="1 2">CBS 707.79</strain>
    </source>
</reference>
<protein>
    <submittedName>
        <fullName evidence="1">Uncharacterized protein</fullName>
    </submittedName>
</protein>